<reference evidence="4" key="1">
    <citation type="journal article" date="2019" name="Int. J. Syst. Evol. Microbiol.">
        <title>The Global Catalogue of Microorganisms (GCM) 10K type strain sequencing project: providing services to taxonomists for standard genome sequencing and annotation.</title>
        <authorList>
            <consortium name="The Broad Institute Genomics Platform"/>
            <consortium name="The Broad Institute Genome Sequencing Center for Infectious Disease"/>
            <person name="Wu L."/>
            <person name="Ma J."/>
        </authorList>
    </citation>
    <scope>NUCLEOTIDE SEQUENCE [LARGE SCALE GENOMIC DNA]</scope>
    <source>
        <strain evidence="4">JCM 1490</strain>
    </source>
</reference>
<protein>
    <submittedName>
        <fullName evidence="3">Uncharacterized protein</fullName>
    </submittedName>
</protein>
<feature type="transmembrane region" description="Helical" evidence="2">
    <location>
        <begin position="254"/>
        <end position="273"/>
    </location>
</feature>
<evidence type="ECO:0000313" key="3">
    <source>
        <dbReference type="EMBL" id="MFC7406023.1"/>
    </source>
</evidence>
<keyword evidence="2" id="KW-0472">Membrane</keyword>
<proteinExistence type="predicted"/>
<name>A0ABW2Q956_9MICO</name>
<organism evidence="3 4">
    <name type="scientific">Georgenia alba</name>
    <dbReference type="NCBI Taxonomy" id="2233858"/>
    <lineage>
        <taxon>Bacteria</taxon>
        <taxon>Bacillati</taxon>
        <taxon>Actinomycetota</taxon>
        <taxon>Actinomycetes</taxon>
        <taxon>Micrococcales</taxon>
        <taxon>Bogoriellaceae</taxon>
        <taxon>Georgenia</taxon>
    </lineage>
</organism>
<accession>A0ABW2Q956</accession>
<sequence length="439" mass="47991">MGDILRNTGRLIAARWPELLAFALAGVYLSYVGLLGAATLAATQNRYVGLLALPLPILVQLGAFVGMFLVLRPLLPAYQERLAAGQLDLDVRETSGARRRSSEVTTFAAQVMVPFFVMYSAWNFLQEDVDQYQFEVRRRIFDSYEEAAERFTLELNWINVSLIAGAFVLRLAIHQLRRVLPAWVAAIEVYLEALWVFLLALLVTEPLRAIPDWFAGRAFVGWWTRVWDGLLEGAPPLQALWGVLVQAAQVVGETLSTLALPLAWLALTGIILARRLGERTAVDLVSTRSHGVRRARERRLPVPVRFVADELVEDVRLRADALVDVGHVVVRGGLVTITGFMLAYTAIQSGADWLFRGIVVLIGPHELLWWQSVYPAVSSVVSALADLLQVALLAATFDHCLGRIGDAATAAAPGRTEAAGSPSRSAPSSDRSGAPSPAP</sequence>
<keyword evidence="4" id="KW-1185">Reference proteome</keyword>
<feature type="transmembrane region" description="Helical" evidence="2">
    <location>
        <begin position="180"/>
        <end position="203"/>
    </location>
</feature>
<feature type="transmembrane region" description="Helical" evidence="2">
    <location>
        <begin position="47"/>
        <end position="71"/>
    </location>
</feature>
<feature type="transmembrane region" description="Helical" evidence="2">
    <location>
        <begin position="155"/>
        <end position="173"/>
    </location>
</feature>
<dbReference type="RefSeq" id="WP_382394995.1">
    <property type="nucleotide sequence ID" value="NZ_JBHTCQ010000002.1"/>
</dbReference>
<feature type="region of interest" description="Disordered" evidence="1">
    <location>
        <begin position="411"/>
        <end position="439"/>
    </location>
</feature>
<keyword evidence="2" id="KW-1133">Transmembrane helix</keyword>
<feature type="transmembrane region" description="Helical" evidence="2">
    <location>
        <begin position="20"/>
        <end position="41"/>
    </location>
</feature>
<dbReference type="EMBL" id="JBHTCQ010000002">
    <property type="protein sequence ID" value="MFC7406023.1"/>
    <property type="molecule type" value="Genomic_DNA"/>
</dbReference>
<evidence type="ECO:0000313" key="4">
    <source>
        <dbReference type="Proteomes" id="UP001596455"/>
    </source>
</evidence>
<dbReference type="Proteomes" id="UP001596455">
    <property type="component" value="Unassembled WGS sequence"/>
</dbReference>
<evidence type="ECO:0000256" key="2">
    <source>
        <dbReference type="SAM" id="Phobius"/>
    </source>
</evidence>
<comment type="caution">
    <text evidence="3">The sequence shown here is derived from an EMBL/GenBank/DDBJ whole genome shotgun (WGS) entry which is preliminary data.</text>
</comment>
<gene>
    <name evidence="3" type="ORF">ACFQQL_12950</name>
</gene>
<evidence type="ECO:0000256" key="1">
    <source>
        <dbReference type="SAM" id="MobiDB-lite"/>
    </source>
</evidence>
<keyword evidence="2" id="KW-0812">Transmembrane</keyword>